<protein>
    <submittedName>
        <fullName evidence="1">Uncharacterized protein</fullName>
    </submittedName>
</protein>
<comment type="caution">
    <text evidence="1">The sequence shown here is derived from an EMBL/GenBank/DDBJ whole genome shotgun (WGS) entry which is preliminary data.</text>
</comment>
<dbReference type="RefSeq" id="WP_209557932.1">
    <property type="nucleotide sequence ID" value="NZ_JAEDXU010000006.1"/>
</dbReference>
<reference evidence="1 2" key="1">
    <citation type="submission" date="2020-12" db="EMBL/GenBank/DDBJ databases">
        <title>Vagococcus allomyrinae sp. nov. and Enterococcus lavae sp. nov., isolated from the larvae of Allomyrina dichotoma.</title>
        <authorList>
            <person name="Lee S.D."/>
        </authorList>
    </citation>
    <scope>NUCLEOTIDE SEQUENCE [LARGE SCALE GENOMIC DNA]</scope>
    <source>
        <strain evidence="1 2">BWM-S5</strain>
    </source>
</reference>
<sequence length="276" mass="30885">MSKYYNLYYLNYQKAFEISMLIDNNIVETIVKETSTDFSGEAGISASTADLKNIPVLGNYIPEFEASGNGNVSKSKKTLDNINVISTKSTMLKPVVERAKRIQVLSENKIGDLVKISNVELTIENSDDILSVKTLLSGLINSVPVDGVGDLDISKLFEVFLKDTAYIITGKNKGKFFSENSIAIKIPIETEAELENKYSISDLEIGKVTIIGIYRGEYSKKQLLDQMDLIEKMQNLSKNSNNEIETDEEPQKKDRENANKKIHFIDVIAIIQDLNL</sequence>
<evidence type="ECO:0000313" key="1">
    <source>
        <dbReference type="EMBL" id="MBP1047152.1"/>
    </source>
</evidence>
<keyword evidence="2" id="KW-1185">Reference proteome</keyword>
<dbReference type="Proteomes" id="UP000673375">
    <property type="component" value="Unassembled WGS sequence"/>
</dbReference>
<name>A0ABS4CMG3_9ENTE</name>
<proteinExistence type="predicted"/>
<organism evidence="1 2">
    <name type="scientific">Enterococcus larvae</name>
    <dbReference type="NCBI Taxonomy" id="2794352"/>
    <lineage>
        <taxon>Bacteria</taxon>
        <taxon>Bacillati</taxon>
        <taxon>Bacillota</taxon>
        <taxon>Bacilli</taxon>
        <taxon>Lactobacillales</taxon>
        <taxon>Enterococcaceae</taxon>
        <taxon>Enterococcus</taxon>
    </lineage>
</organism>
<evidence type="ECO:0000313" key="2">
    <source>
        <dbReference type="Proteomes" id="UP000673375"/>
    </source>
</evidence>
<gene>
    <name evidence="1" type="ORF">I6N96_12795</name>
</gene>
<accession>A0ABS4CMG3</accession>
<dbReference type="EMBL" id="JAEDXU010000006">
    <property type="protein sequence ID" value="MBP1047152.1"/>
    <property type="molecule type" value="Genomic_DNA"/>
</dbReference>